<feature type="compositionally biased region" description="Basic and acidic residues" evidence="1">
    <location>
        <begin position="226"/>
        <end position="237"/>
    </location>
</feature>
<evidence type="ECO:0000256" key="1">
    <source>
        <dbReference type="SAM" id="MobiDB-lite"/>
    </source>
</evidence>
<sequence>MMSAPLMALRPHDPATAYAELIERVRASMDDGIEIPCVGPGAEAWTSEDVVLQDVAAERCGSCPLATQCRAYAETAGALAGIWGGKLFGPSSEERRRSIEREKAQVRALQRLGKSRIRPNIVPDYLHTFEWELGAGAPGTLLRSDTPMNAKATNLNACLCGCGGATRATFCAGHDAKMISNLVAVVVADSLTKAGIAKLAKSLPSDALRAKFERAAARATAPKPAPEAKADAEEVAA</sequence>
<evidence type="ECO:0000313" key="4">
    <source>
        <dbReference type="Proteomes" id="UP000319804"/>
    </source>
</evidence>
<gene>
    <name evidence="3" type="ORF">FHX68_0861</name>
</gene>
<dbReference type="EMBL" id="VFPS01000001">
    <property type="protein sequence ID" value="TQN00743.1"/>
    <property type="molecule type" value="Genomic_DNA"/>
</dbReference>
<feature type="domain" description="4Fe-4S Wbl-type" evidence="2">
    <location>
        <begin position="36"/>
        <end position="93"/>
    </location>
</feature>
<evidence type="ECO:0000259" key="2">
    <source>
        <dbReference type="PROSITE" id="PS51674"/>
    </source>
</evidence>
<dbReference type="Pfam" id="PF02467">
    <property type="entry name" value="Whib"/>
    <property type="match status" value="1"/>
</dbReference>
<protein>
    <submittedName>
        <fullName evidence="3">Transcription factor WhiB</fullName>
    </submittedName>
</protein>
<feature type="region of interest" description="Disordered" evidence="1">
    <location>
        <begin position="215"/>
        <end position="237"/>
    </location>
</feature>
<comment type="caution">
    <text evidence="3">The sequence shown here is derived from an EMBL/GenBank/DDBJ whole genome shotgun (WGS) entry which is preliminary data.</text>
</comment>
<dbReference type="AlphaFoldDB" id="A0A543L088"/>
<evidence type="ECO:0000313" key="3">
    <source>
        <dbReference type="EMBL" id="TQN00743.1"/>
    </source>
</evidence>
<accession>A0A543L088</accession>
<dbReference type="InterPro" id="IPR034768">
    <property type="entry name" value="4FE4S_WBL"/>
</dbReference>
<dbReference type="Proteomes" id="UP000319804">
    <property type="component" value="Unassembled WGS sequence"/>
</dbReference>
<name>A0A543L088_9MICO</name>
<proteinExistence type="predicted"/>
<dbReference type="PROSITE" id="PS51674">
    <property type="entry name" value="4FE4S_WBL"/>
    <property type="match status" value="1"/>
</dbReference>
<organism evidence="3 4">
    <name type="scientific">Microbacterium lacticum</name>
    <dbReference type="NCBI Taxonomy" id="33885"/>
    <lineage>
        <taxon>Bacteria</taxon>
        <taxon>Bacillati</taxon>
        <taxon>Actinomycetota</taxon>
        <taxon>Actinomycetes</taxon>
        <taxon>Micrococcales</taxon>
        <taxon>Microbacteriaceae</taxon>
        <taxon>Microbacterium</taxon>
    </lineage>
</organism>
<reference evidence="3 4" key="1">
    <citation type="submission" date="2019-06" db="EMBL/GenBank/DDBJ databases">
        <title>Sequencing the genomes of 1000 actinobacteria strains.</title>
        <authorList>
            <person name="Klenk H.-P."/>
        </authorList>
    </citation>
    <scope>NUCLEOTIDE SEQUENCE [LARGE SCALE GENOMIC DNA]</scope>
    <source>
        <strain evidence="3 4">DSM 20427</strain>
    </source>
</reference>
<keyword evidence="4" id="KW-1185">Reference proteome</keyword>